<evidence type="ECO:0000313" key="9">
    <source>
        <dbReference type="Proteomes" id="UP000092124"/>
    </source>
</evidence>
<organism evidence="8 9">
    <name type="scientific">Neotoma lepida</name>
    <name type="common">Desert woodrat</name>
    <dbReference type="NCBI Taxonomy" id="56216"/>
    <lineage>
        <taxon>Eukaryota</taxon>
        <taxon>Metazoa</taxon>
        <taxon>Chordata</taxon>
        <taxon>Craniata</taxon>
        <taxon>Vertebrata</taxon>
        <taxon>Euteleostomi</taxon>
        <taxon>Mammalia</taxon>
        <taxon>Eutheria</taxon>
        <taxon>Euarchontoglires</taxon>
        <taxon>Glires</taxon>
        <taxon>Rodentia</taxon>
        <taxon>Myomorpha</taxon>
        <taxon>Muroidea</taxon>
        <taxon>Cricetidae</taxon>
        <taxon>Neotominae</taxon>
        <taxon>Neotoma</taxon>
    </lineage>
</organism>
<dbReference type="GO" id="GO:0030166">
    <property type="term" value="P:proteoglycan biosynthetic process"/>
    <property type="evidence" value="ECO:0007669"/>
    <property type="project" value="TreeGrafter"/>
</dbReference>
<accession>A0A1A6FZ51</accession>
<evidence type="ECO:0000256" key="6">
    <source>
        <dbReference type="SAM" id="MobiDB-lite"/>
    </source>
</evidence>
<dbReference type="InterPro" id="IPR024869">
    <property type="entry name" value="FAM20"/>
</dbReference>
<evidence type="ECO:0000256" key="5">
    <source>
        <dbReference type="ARBA" id="ARBA00023180"/>
    </source>
</evidence>
<evidence type="ECO:0000256" key="3">
    <source>
        <dbReference type="ARBA" id="ARBA00023034"/>
    </source>
</evidence>
<sequence length="144" mass="16773">MSPDIIPKKHQHPWGRTYREGKLAMLEYDENYWDAVKKTPPYDSGPHLLDIIDTAVFGQLDYVMGHKADDKYRQDRADHPQCPALHFGFALLPHWLREQRVDDDEVAVEDKKEDEEETECDEDVNNKDRHTAWLIMLKAAGDIA</sequence>
<keyword evidence="3" id="KW-0333">Golgi apparatus</keyword>
<keyword evidence="4" id="KW-1015">Disulfide bond</keyword>
<evidence type="ECO:0000256" key="2">
    <source>
        <dbReference type="ARBA" id="ARBA00006557"/>
    </source>
</evidence>
<name>A0A1A6FZ51_NEOLE</name>
<dbReference type="GO" id="GO:0005794">
    <property type="term" value="C:Golgi apparatus"/>
    <property type="evidence" value="ECO:0007669"/>
    <property type="project" value="UniProtKB-SubCell"/>
</dbReference>
<dbReference type="PANTHER" id="PTHR12450">
    <property type="entry name" value="DENTIN MATRIX PROTEIN 4 PROTEIN FAM20"/>
    <property type="match status" value="1"/>
</dbReference>
<keyword evidence="5" id="KW-0325">Glycoprotein</keyword>
<feature type="region of interest" description="Disordered" evidence="6">
    <location>
        <begin position="106"/>
        <end position="125"/>
    </location>
</feature>
<dbReference type="STRING" id="56216.A0A1A6FZ51"/>
<evidence type="ECO:0000256" key="1">
    <source>
        <dbReference type="ARBA" id="ARBA00004555"/>
    </source>
</evidence>
<dbReference type="PANTHER" id="PTHR12450:SF14">
    <property type="entry name" value="GLYCOSAMINOGLYCAN XYLOSYLKINASE"/>
    <property type="match status" value="1"/>
</dbReference>
<gene>
    <name evidence="8" type="ORF">A6R68_09975</name>
</gene>
<evidence type="ECO:0000256" key="4">
    <source>
        <dbReference type="ARBA" id="ARBA00023157"/>
    </source>
</evidence>
<feature type="domain" description="FAM20 C-terminal" evidence="7">
    <location>
        <begin position="8"/>
        <end position="84"/>
    </location>
</feature>
<dbReference type="OrthoDB" id="8583677at2759"/>
<dbReference type="InterPro" id="IPR009581">
    <property type="entry name" value="FAM20_C"/>
</dbReference>
<dbReference type="Pfam" id="PF06702">
    <property type="entry name" value="Fam20C"/>
    <property type="match status" value="1"/>
</dbReference>
<evidence type="ECO:0000313" key="8">
    <source>
        <dbReference type="EMBL" id="OBS58879.1"/>
    </source>
</evidence>
<comment type="caution">
    <text evidence="8">The sequence shown here is derived from an EMBL/GenBank/DDBJ whole genome shotgun (WGS) entry which is preliminary data.</text>
</comment>
<protein>
    <recommendedName>
        <fullName evidence="7">FAM20 C-terminal domain-containing protein</fullName>
    </recommendedName>
</protein>
<comment type="subcellular location">
    <subcellularLocation>
        <location evidence="1">Golgi apparatus</location>
    </subcellularLocation>
</comment>
<keyword evidence="9" id="KW-1185">Reference proteome</keyword>
<reference evidence="8 9" key="1">
    <citation type="submission" date="2016-06" db="EMBL/GenBank/DDBJ databases">
        <title>The Draft Genome Sequence and Annotation of the Desert Woodrat Neotoma lepida.</title>
        <authorList>
            <person name="Campbell M."/>
            <person name="Oakeson K.F."/>
            <person name="Yandell M."/>
            <person name="Halpert J.R."/>
            <person name="Dearing D."/>
        </authorList>
    </citation>
    <scope>NUCLEOTIDE SEQUENCE [LARGE SCALE GENOMIC DNA]</scope>
    <source>
        <strain evidence="8">417</strain>
        <tissue evidence="8">Liver</tissue>
    </source>
</reference>
<dbReference type="AlphaFoldDB" id="A0A1A6FZ51"/>
<feature type="compositionally biased region" description="Acidic residues" evidence="6">
    <location>
        <begin position="106"/>
        <end position="123"/>
    </location>
</feature>
<dbReference type="EMBL" id="LZPO01110309">
    <property type="protein sequence ID" value="OBS58879.1"/>
    <property type="molecule type" value="Genomic_DNA"/>
</dbReference>
<proteinExistence type="inferred from homology"/>
<dbReference type="GO" id="GO:0016773">
    <property type="term" value="F:phosphotransferase activity, alcohol group as acceptor"/>
    <property type="evidence" value="ECO:0007669"/>
    <property type="project" value="TreeGrafter"/>
</dbReference>
<dbReference type="Proteomes" id="UP000092124">
    <property type="component" value="Unassembled WGS sequence"/>
</dbReference>
<evidence type="ECO:0000259" key="7">
    <source>
        <dbReference type="Pfam" id="PF06702"/>
    </source>
</evidence>
<comment type="similarity">
    <text evidence="2">Belongs to the FAM20 family.</text>
</comment>